<evidence type="ECO:0008006" key="3">
    <source>
        <dbReference type="Google" id="ProtNLM"/>
    </source>
</evidence>
<protein>
    <recommendedName>
        <fullName evidence="3">Transposase putative helix-turn-helix domain-containing protein</fullName>
    </recommendedName>
</protein>
<keyword evidence="2" id="KW-1185">Reference proteome</keyword>
<sequence length="53" mass="6421">MKGKEKILLIKINMDVKSRLRHERRLQTIFDMQGFHRYGLNFVIILIVDYICI</sequence>
<dbReference type="Proteomes" id="UP001603857">
    <property type="component" value="Unassembled WGS sequence"/>
</dbReference>
<evidence type="ECO:0000313" key="2">
    <source>
        <dbReference type="Proteomes" id="UP001603857"/>
    </source>
</evidence>
<evidence type="ECO:0000313" key="1">
    <source>
        <dbReference type="EMBL" id="KAL2320744.1"/>
    </source>
</evidence>
<dbReference type="AlphaFoldDB" id="A0ABD1LB43"/>
<gene>
    <name evidence="1" type="ORF">Fmac_029713</name>
</gene>
<dbReference type="EMBL" id="JBGMDY010000010">
    <property type="protein sequence ID" value="KAL2320744.1"/>
    <property type="molecule type" value="Genomic_DNA"/>
</dbReference>
<proteinExistence type="predicted"/>
<reference evidence="1 2" key="1">
    <citation type="submission" date="2024-08" db="EMBL/GenBank/DDBJ databases">
        <title>Insights into the chromosomal genome structure of Flemingia macrophylla.</title>
        <authorList>
            <person name="Ding Y."/>
            <person name="Zhao Y."/>
            <person name="Bi W."/>
            <person name="Wu M."/>
            <person name="Zhao G."/>
            <person name="Gong Y."/>
            <person name="Li W."/>
            <person name="Zhang P."/>
        </authorList>
    </citation>
    <scope>NUCLEOTIDE SEQUENCE [LARGE SCALE GENOMIC DNA]</scope>
    <source>
        <strain evidence="1">DYQJB</strain>
        <tissue evidence="1">Leaf</tissue>
    </source>
</reference>
<accession>A0ABD1LB43</accession>
<name>A0ABD1LB43_9FABA</name>
<organism evidence="1 2">
    <name type="scientific">Flemingia macrophylla</name>
    <dbReference type="NCBI Taxonomy" id="520843"/>
    <lineage>
        <taxon>Eukaryota</taxon>
        <taxon>Viridiplantae</taxon>
        <taxon>Streptophyta</taxon>
        <taxon>Embryophyta</taxon>
        <taxon>Tracheophyta</taxon>
        <taxon>Spermatophyta</taxon>
        <taxon>Magnoliopsida</taxon>
        <taxon>eudicotyledons</taxon>
        <taxon>Gunneridae</taxon>
        <taxon>Pentapetalae</taxon>
        <taxon>rosids</taxon>
        <taxon>fabids</taxon>
        <taxon>Fabales</taxon>
        <taxon>Fabaceae</taxon>
        <taxon>Papilionoideae</taxon>
        <taxon>50 kb inversion clade</taxon>
        <taxon>NPAAA clade</taxon>
        <taxon>indigoferoid/millettioid clade</taxon>
        <taxon>Phaseoleae</taxon>
        <taxon>Flemingia</taxon>
    </lineage>
</organism>
<comment type="caution">
    <text evidence="1">The sequence shown here is derived from an EMBL/GenBank/DDBJ whole genome shotgun (WGS) entry which is preliminary data.</text>
</comment>